<reference evidence="1" key="2">
    <citation type="submission" date="2025-08" db="UniProtKB">
        <authorList>
            <consortium name="Ensembl"/>
        </authorList>
    </citation>
    <scope>IDENTIFICATION</scope>
</reference>
<dbReference type="Proteomes" id="UP000007754">
    <property type="component" value="Chromosome 1"/>
</dbReference>
<keyword evidence="2" id="KW-1185">Reference proteome</keyword>
<protein>
    <submittedName>
        <fullName evidence="1">Uncharacterized protein</fullName>
    </submittedName>
</protein>
<evidence type="ECO:0000313" key="1">
    <source>
        <dbReference type="Ensembl" id="ENSTGUP00000019206.1"/>
    </source>
</evidence>
<dbReference type="InParanoid" id="A0A674G967"/>
<dbReference type="Ensembl" id="ENSTGUT00000027665.1">
    <property type="protein sequence ID" value="ENSTGUP00000019206.1"/>
    <property type="gene ID" value="ENSTGUG00000027814.1"/>
</dbReference>
<organism evidence="1 2">
    <name type="scientific">Taeniopygia guttata</name>
    <name type="common">Zebra finch</name>
    <name type="synonym">Poephila guttata</name>
    <dbReference type="NCBI Taxonomy" id="59729"/>
    <lineage>
        <taxon>Eukaryota</taxon>
        <taxon>Metazoa</taxon>
        <taxon>Chordata</taxon>
        <taxon>Craniata</taxon>
        <taxon>Vertebrata</taxon>
        <taxon>Euteleostomi</taxon>
        <taxon>Archelosauria</taxon>
        <taxon>Archosauria</taxon>
        <taxon>Dinosauria</taxon>
        <taxon>Saurischia</taxon>
        <taxon>Theropoda</taxon>
        <taxon>Coelurosauria</taxon>
        <taxon>Aves</taxon>
        <taxon>Neognathae</taxon>
        <taxon>Neoaves</taxon>
        <taxon>Telluraves</taxon>
        <taxon>Australaves</taxon>
        <taxon>Passeriformes</taxon>
        <taxon>Passeroidea</taxon>
        <taxon>Estrildidae</taxon>
        <taxon>Estrildinae</taxon>
        <taxon>Taeniopygia</taxon>
    </lineage>
</organism>
<name>A0A674G967_TAEGU</name>
<reference evidence="1 2" key="1">
    <citation type="journal article" date="2010" name="Nature">
        <title>The genome of a songbird.</title>
        <authorList>
            <person name="Warren W.C."/>
            <person name="Clayton D.F."/>
            <person name="Ellegren H."/>
            <person name="Arnold A.P."/>
            <person name="Hillier L.W."/>
            <person name="Kunstner A."/>
            <person name="Searle S."/>
            <person name="White S."/>
            <person name="Vilella A.J."/>
            <person name="Fairley S."/>
            <person name="Heger A."/>
            <person name="Kong L."/>
            <person name="Ponting C.P."/>
            <person name="Jarvis E.D."/>
            <person name="Mello C.V."/>
            <person name="Minx P."/>
            <person name="Lovell P."/>
            <person name="Velho T.A."/>
            <person name="Ferris M."/>
            <person name="Balakrishnan C.N."/>
            <person name="Sinha S."/>
            <person name="Blatti C."/>
            <person name="London S.E."/>
            <person name="Li Y."/>
            <person name="Lin Y.C."/>
            <person name="George J."/>
            <person name="Sweedler J."/>
            <person name="Southey B."/>
            <person name="Gunaratne P."/>
            <person name="Watson M."/>
            <person name="Nam K."/>
            <person name="Backstrom N."/>
            <person name="Smeds L."/>
            <person name="Nabholz B."/>
            <person name="Itoh Y."/>
            <person name="Whitney O."/>
            <person name="Pfenning A.R."/>
            <person name="Howard J."/>
            <person name="Volker M."/>
            <person name="Skinner B.M."/>
            <person name="Griffin D.K."/>
            <person name="Ye L."/>
            <person name="McLaren W.M."/>
            <person name="Flicek P."/>
            <person name="Quesada V."/>
            <person name="Velasco G."/>
            <person name="Lopez-Otin C."/>
            <person name="Puente X.S."/>
            <person name="Olender T."/>
            <person name="Lancet D."/>
            <person name="Smit A.F."/>
            <person name="Hubley R."/>
            <person name="Konkel M.K."/>
            <person name="Walker J.A."/>
            <person name="Batzer M.A."/>
            <person name="Gu W."/>
            <person name="Pollock D.D."/>
            <person name="Chen L."/>
            <person name="Cheng Z."/>
            <person name="Eichler E.E."/>
            <person name="Stapley J."/>
            <person name="Slate J."/>
            <person name="Ekblom R."/>
            <person name="Birkhead T."/>
            <person name="Burke T."/>
            <person name="Burt D."/>
            <person name="Scharff C."/>
            <person name="Adam I."/>
            <person name="Richard H."/>
            <person name="Sultan M."/>
            <person name="Soldatov A."/>
            <person name="Lehrach H."/>
            <person name="Edwards S.V."/>
            <person name="Yang S.P."/>
            <person name="Li X."/>
            <person name="Graves T."/>
            <person name="Fulton L."/>
            <person name="Nelson J."/>
            <person name="Chinwalla A."/>
            <person name="Hou S."/>
            <person name="Mardis E.R."/>
            <person name="Wilson R.K."/>
        </authorList>
    </citation>
    <scope>NUCLEOTIDE SEQUENCE [LARGE SCALE GENOMIC DNA]</scope>
</reference>
<sequence length="105" mass="11280">IVVTKLGLKIVQHCIFVLVKWQEPGCGTVNCFKMGNFSRAAGISLPLRGAACSPVVEVFSLLIGCQVKSPQRQSFPPFSKWAVPLDPLMSVVSAPSHGRPARGMC</sequence>
<evidence type="ECO:0000313" key="2">
    <source>
        <dbReference type="Proteomes" id="UP000007754"/>
    </source>
</evidence>
<accession>A0A674G967</accession>
<proteinExistence type="predicted"/>
<dbReference type="AlphaFoldDB" id="A0A674G967"/>
<reference evidence="1" key="3">
    <citation type="submission" date="2025-09" db="UniProtKB">
        <authorList>
            <consortium name="Ensembl"/>
        </authorList>
    </citation>
    <scope>IDENTIFICATION</scope>
</reference>